<evidence type="ECO:0000256" key="2">
    <source>
        <dbReference type="ARBA" id="ARBA00004191"/>
    </source>
</evidence>
<keyword evidence="8" id="KW-1185">Reference proteome</keyword>
<dbReference type="GO" id="GO:0071555">
    <property type="term" value="P:cell wall organization"/>
    <property type="evidence" value="ECO:0007669"/>
    <property type="project" value="UniProtKB-KW"/>
</dbReference>
<dbReference type="EC" id="3.1.1.-" evidence="5"/>
<protein>
    <recommendedName>
        <fullName evidence="5">Pectin acetylesterase</fullName>
        <ecNumber evidence="5">3.1.1.-</ecNumber>
    </recommendedName>
</protein>
<dbReference type="Proteomes" id="UP001140949">
    <property type="component" value="Unassembled WGS sequence"/>
</dbReference>
<dbReference type="PANTHER" id="PTHR21562:SF5">
    <property type="entry name" value="PECTIN ACETYLESTERASE 12"/>
    <property type="match status" value="1"/>
</dbReference>
<dbReference type="GO" id="GO:0052793">
    <property type="term" value="F:pectin acetylesterase activity"/>
    <property type="evidence" value="ECO:0007669"/>
    <property type="project" value="TreeGrafter"/>
</dbReference>
<evidence type="ECO:0000313" key="8">
    <source>
        <dbReference type="Proteomes" id="UP001140949"/>
    </source>
</evidence>
<keyword evidence="5" id="KW-0964">Secreted</keyword>
<dbReference type="EMBL" id="JANAVB010034837">
    <property type="protein sequence ID" value="KAJ6806146.1"/>
    <property type="molecule type" value="Genomic_DNA"/>
</dbReference>
<dbReference type="PANTHER" id="PTHR21562">
    <property type="entry name" value="NOTUM-RELATED"/>
    <property type="match status" value="1"/>
</dbReference>
<proteinExistence type="inferred from homology"/>
<dbReference type="EMBL" id="JANAVB010030816">
    <property type="protein sequence ID" value="KAJ6813062.1"/>
    <property type="molecule type" value="Genomic_DNA"/>
</dbReference>
<keyword evidence="5" id="KW-0961">Cell wall biogenesis/degradation</keyword>
<accession>A0AAX6F9S9</accession>
<gene>
    <name evidence="7" type="ORF">M6B38_145240</name>
    <name evidence="6" type="ORF">M6B38_177605</name>
</gene>
<reference evidence="7" key="1">
    <citation type="journal article" date="2023" name="GigaByte">
        <title>Genome assembly of the bearded iris, Iris pallida Lam.</title>
        <authorList>
            <person name="Bruccoleri R.E."/>
            <person name="Oakeley E.J."/>
            <person name="Faust A.M.E."/>
            <person name="Altorfer M."/>
            <person name="Dessus-Babus S."/>
            <person name="Burckhardt D."/>
            <person name="Oertli M."/>
            <person name="Naumann U."/>
            <person name="Petersen F."/>
            <person name="Wong J."/>
        </authorList>
    </citation>
    <scope>NUCLEOTIDE SEQUENCE</scope>
    <source>
        <strain evidence="7">GSM-AAB239-AS_SAM_17_03QT</strain>
    </source>
</reference>
<comment type="caution">
    <text evidence="7">The sequence shown here is derived from an EMBL/GenBank/DDBJ whole genome shotgun (WGS) entry which is preliminary data.</text>
</comment>
<evidence type="ECO:0000256" key="4">
    <source>
        <dbReference type="ARBA" id="ARBA00022512"/>
    </source>
</evidence>
<name>A0AAX6F9S9_IRIPA</name>
<evidence type="ECO:0000256" key="1">
    <source>
        <dbReference type="ARBA" id="ARBA00003534"/>
    </source>
</evidence>
<comment type="similarity">
    <text evidence="3 5">Belongs to the pectinacetylesterase family.</text>
</comment>
<evidence type="ECO:0000313" key="7">
    <source>
        <dbReference type="EMBL" id="KAJ6813062.1"/>
    </source>
</evidence>
<dbReference type="GO" id="GO:0009505">
    <property type="term" value="C:plant-type cell wall"/>
    <property type="evidence" value="ECO:0007669"/>
    <property type="project" value="TreeGrafter"/>
</dbReference>
<reference evidence="7" key="2">
    <citation type="submission" date="2023-04" db="EMBL/GenBank/DDBJ databases">
        <authorList>
            <person name="Bruccoleri R.E."/>
            <person name="Oakeley E.J."/>
            <person name="Faust A.-M."/>
            <person name="Dessus-Babus S."/>
            <person name="Altorfer M."/>
            <person name="Burckhardt D."/>
            <person name="Oertli M."/>
            <person name="Naumann U."/>
            <person name="Petersen F."/>
            <person name="Wong J."/>
        </authorList>
    </citation>
    <scope>NUCLEOTIDE SEQUENCE</scope>
    <source>
        <strain evidence="7">GSM-AAB239-AS_SAM_17_03QT</strain>
        <tissue evidence="7">Leaf</tissue>
    </source>
</reference>
<evidence type="ECO:0000313" key="6">
    <source>
        <dbReference type="EMBL" id="KAJ6806146.1"/>
    </source>
</evidence>
<comment type="function">
    <text evidence="1 5">Hydrolyzes acetyl esters in homogalacturonan regions of pectin. In type I primary cell wall, galacturonic acid residues of pectin can be acetylated at the O-2 and O-3 positions. Decreasing the degree of acetylation of pectin gels in vitro alters their physical properties.</text>
</comment>
<keyword evidence="4 5" id="KW-0134">Cell wall</keyword>
<dbReference type="InterPro" id="IPR004963">
    <property type="entry name" value="PAE/NOTUM"/>
</dbReference>
<organism evidence="7 8">
    <name type="scientific">Iris pallida</name>
    <name type="common">Sweet iris</name>
    <dbReference type="NCBI Taxonomy" id="29817"/>
    <lineage>
        <taxon>Eukaryota</taxon>
        <taxon>Viridiplantae</taxon>
        <taxon>Streptophyta</taxon>
        <taxon>Embryophyta</taxon>
        <taxon>Tracheophyta</taxon>
        <taxon>Spermatophyta</taxon>
        <taxon>Magnoliopsida</taxon>
        <taxon>Liliopsida</taxon>
        <taxon>Asparagales</taxon>
        <taxon>Iridaceae</taxon>
        <taxon>Iridoideae</taxon>
        <taxon>Irideae</taxon>
        <taxon>Iris</taxon>
    </lineage>
</organism>
<evidence type="ECO:0000256" key="3">
    <source>
        <dbReference type="ARBA" id="ARBA00005784"/>
    </source>
</evidence>
<sequence>MLADIFNSNRVKVCYCDGASFSDEGYNQGVAKNLPSSCTSNIDATTCFLPQNLVAKVQNPFFLLNAAYDAWQLRASLATTRVDPHGFCRQCKLNNANCNAAQIQFLQDF</sequence>
<evidence type="ECO:0000256" key="5">
    <source>
        <dbReference type="RuleBase" id="RU363114"/>
    </source>
</evidence>
<dbReference type="AlphaFoldDB" id="A0AAX6F9S9"/>
<keyword evidence="5" id="KW-0378">Hydrolase</keyword>
<dbReference type="Pfam" id="PF03283">
    <property type="entry name" value="PAE"/>
    <property type="match status" value="1"/>
</dbReference>
<comment type="subcellular location">
    <subcellularLocation>
        <location evidence="2 5">Secreted</location>
        <location evidence="2 5">Cell wall</location>
    </subcellularLocation>
</comment>